<evidence type="ECO:0000256" key="2">
    <source>
        <dbReference type="ARBA" id="ARBA00022705"/>
    </source>
</evidence>
<comment type="similarity">
    <text evidence="1">Belongs to the Gram-positive plasmids replication protein type 1 family.</text>
</comment>
<accession>A0AAC8WJ42</accession>
<gene>
    <name evidence="3" type="ORF">RN92_04755</name>
</gene>
<dbReference type="GO" id="GO:0006260">
    <property type="term" value="P:DNA replication"/>
    <property type="evidence" value="ECO:0007669"/>
    <property type="project" value="UniProtKB-KW"/>
</dbReference>
<dbReference type="EMBL" id="CP013336">
    <property type="protein sequence ID" value="ALQ35232.1"/>
    <property type="molecule type" value="Genomic_DNA"/>
</dbReference>
<dbReference type="Pfam" id="PF01446">
    <property type="entry name" value="Rep_1"/>
    <property type="match status" value="1"/>
</dbReference>
<organism evidence="3 4">
    <name type="scientific">Fusobacterium hwasookii ChDC F206</name>
    <dbReference type="NCBI Taxonomy" id="1307443"/>
    <lineage>
        <taxon>Bacteria</taxon>
        <taxon>Fusobacteriati</taxon>
        <taxon>Fusobacteriota</taxon>
        <taxon>Fusobacteriia</taxon>
        <taxon>Fusobacteriales</taxon>
        <taxon>Fusobacteriaceae</taxon>
        <taxon>Fusobacterium</taxon>
    </lineage>
</organism>
<dbReference type="Proteomes" id="UP000068516">
    <property type="component" value="Chromosome"/>
</dbReference>
<name>A0AAC8WJ42_9FUSO</name>
<keyword evidence="2" id="KW-0235">DNA replication</keyword>
<reference evidence="3 4" key="1">
    <citation type="submission" date="2015-11" db="EMBL/GenBank/DDBJ databases">
        <authorList>
            <person name="Kook J.-K."/>
            <person name="Park S.-N."/>
            <person name="Lim Y.K."/>
            <person name="Jo E."/>
        </authorList>
    </citation>
    <scope>NUCLEOTIDE SEQUENCE [LARGE SCALE GENOMIC DNA]</scope>
    <source>
        <strain evidence="3 4">ChDC F206</strain>
    </source>
</reference>
<evidence type="ECO:0008006" key="5">
    <source>
        <dbReference type="Google" id="ProtNLM"/>
    </source>
</evidence>
<sequence length="180" mass="21003">MNKSTREEILKKLEKKQISKEKLLELGIDCFSEKTLERIFNCGNFIQAVMNVDRTSSKVVKANRCMNRFCPICMATKSRKDAYMLNIILEYLKSSFDYEFLFLTLTVPNVAGDELVRELNKQYEAIQRLTKRKEFKAVSKGYVRKTEITYNQERNDFHPHIHMLIAVDIKAPIIKSPTAI</sequence>
<dbReference type="AlphaFoldDB" id="A0AAC8WJ42"/>
<evidence type="ECO:0000313" key="4">
    <source>
        <dbReference type="Proteomes" id="UP000068516"/>
    </source>
</evidence>
<dbReference type="GO" id="GO:0003677">
    <property type="term" value="F:DNA binding"/>
    <property type="evidence" value="ECO:0007669"/>
    <property type="project" value="InterPro"/>
</dbReference>
<dbReference type="InterPro" id="IPR000989">
    <property type="entry name" value="Rep"/>
</dbReference>
<protein>
    <recommendedName>
        <fullName evidence="5">Replication protein</fullName>
    </recommendedName>
</protein>
<evidence type="ECO:0000313" key="3">
    <source>
        <dbReference type="EMBL" id="ALQ35232.1"/>
    </source>
</evidence>
<evidence type="ECO:0000256" key="1">
    <source>
        <dbReference type="ARBA" id="ARBA00008909"/>
    </source>
</evidence>
<proteinExistence type="inferred from homology"/>